<gene>
    <name evidence="1" type="ORF">CLIT_2c03770</name>
</gene>
<dbReference type="EMBL" id="JJMM01000002">
    <property type="protein sequence ID" value="KDR96771.1"/>
    <property type="molecule type" value="Genomic_DNA"/>
</dbReference>
<name>A0A069RID3_PEPLI</name>
<dbReference type="Proteomes" id="UP000027946">
    <property type="component" value="Unassembled WGS sequence"/>
</dbReference>
<proteinExistence type="predicted"/>
<accession>A0A069RID3</accession>
<evidence type="ECO:0000313" key="2">
    <source>
        <dbReference type="Proteomes" id="UP000027946"/>
    </source>
</evidence>
<comment type="caution">
    <text evidence="1">The sequence shown here is derived from an EMBL/GenBank/DDBJ whole genome shotgun (WGS) entry which is preliminary data.</text>
</comment>
<sequence length="105" mass="12201">MSLNIKKVNDILGNYFEIQIDNKKFSYGYEGSQDGEFLDKRYVLSNEAAIDFMMDNPDQFKWEKLYSSPDEVDAKELLELKLKSLGFKNTQFFVRGHVTTTLKTA</sequence>
<protein>
    <submittedName>
        <fullName evidence="1">Uncharacterized protein</fullName>
    </submittedName>
</protein>
<dbReference type="RefSeq" id="WP_038261438.1">
    <property type="nucleotide sequence ID" value="NZ_FSRH01000019.1"/>
</dbReference>
<organism evidence="1 2">
    <name type="scientific">Peptoclostridium litorale DSM 5388</name>
    <dbReference type="NCBI Taxonomy" id="1121324"/>
    <lineage>
        <taxon>Bacteria</taxon>
        <taxon>Bacillati</taxon>
        <taxon>Bacillota</taxon>
        <taxon>Clostridia</taxon>
        <taxon>Peptostreptococcales</taxon>
        <taxon>Peptoclostridiaceae</taxon>
        <taxon>Peptoclostridium</taxon>
    </lineage>
</organism>
<reference evidence="1 2" key="1">
    <citation type="submission" date="2014-03" db="EMBL/GenBank/DDBJ databases">
        <title>Genome sequence of Clostridium litorale W6, DSM 5388.</title>
        <authorList>
            <person name="Poehlein A."/>
            <person name="Jagirdar A."/>
            <person name="Khonsari B."/>
            <person name="Chibani C.M."/>
            <person name="Gutierrez Gutierrez D.A."/>
            <person name="Davydova E."/>
            <person name="Alghaithi H.S."/>
            <person name="Nair K.P."/>
            <person name="Dhamotharan K."/>
            <person name="Chandran L."/>
            <person name="G W."/>
            <person name="Daniel R."/>
        </authorList>
    </citation>
    <scope>NUCLEOTIDE SEQUENCE [LARGE SCALE GENOMIC DNA]</scope>
    <source>
        <strain evidence="1 2">W6</strain>
    </source>
</reference>
<dbReference type="AlphaFoldDB" id="A0A069RID3"/>
<keyword evidence="2" id="KW-1185">Reference proteome</keyword>
<evidence type="ECO:0000313" key="1">
    <source>
        <dbReference type="EMBL" id="KDR96771.1"/>
    </source>
</evidence>